<dbReference type="GO" id="GO:0046872">
    <property type="term" value="F:metal ion binding"/>
    <property type="evidence" value="ECO:0007669"/>
    <property type="project" value="UniProtKB-KW"/>
</dbReference>
<dbReference type="Proteomes" id="UP000597668">
    <property type="component" value="Unassembled WGS sequence"/>
</dbReference>
<dbReference type="AlphaFoldDB" id="A0A8J6IQZ1"/>
<dbReference type="InterPro" id="IPR050072">
    <property type="entry name" value="Peptidase_M20A"/>
</dbReference>
<dbReference type="SUPFAM" id="SSF55031">
    <property type="entry name" value="Bacterial exopeptidase dimerisation domain"/>
    <property type="match status" value="1"/>
</dbReference>
<evidence type="ECO:0000313" key="10">
    <source>
        <dbReference type="Proteomes" id="UP000597668"/>
    </source>
</evidence>
<protein>
    <submittedName>
        <fullName evidence="9">ArgE/DapE family deacylase</fullName>
    </submittedName>
</protein>
<gene>
    <name evidence="9" type="ORF">H8K20_10985</name>
</gene>
<comment type="similarity">
    <text evidence="3">Belongs to the peptidase M20A family.</text>
</comment>
<dbReference type="Pfam" id="PF07687">
    <property type="entry name" value="M20_dimer"/>
    <property type="match status" value="1"/>
</dbReference>
<feature type="domain" description="Peptidase M20 dimerisation" evidence="8">
    <location>
        <begin position="211"/>
        <end position="318"/>
    </location>
</feature>
<accession>A0A8J6IQZ1</accession>
<evidence type="ECO:0000256" key="4">
    <source>
        <dbReference type="ARBA" id="ARBA00022723"/>
    </source>
</evidence>
<dbReference type="EMBL" id="JACOGI010000002">
    <property type="protein sequence ID" value="MBC3516921.1"/>
    <property type="molecule type" value="Genomic_DNA"/>
</dbReference>
<keyword evidence="5" id="KW-0378">Hydrolase</keyword>
<keyword evidence="6" id="KW-0862">Zinc</keyword>
<dbReference type="InterPro" id="IPR011650">
    <property type="entry name" value="Peptidase_M20_dimer"/>
</dbReference>
<organism evidence="9 10">
    <name type="scientific">Neobittarella massiliensis</name>
    <name type="common">ex Bilen et al. 2018</name>
    <dbReference type="NCBI Taxonomy" id="2041842"/>
    <lineage>
        <taxon>Bacteria</taxon>
        <taxon>Bacillati</taxon>
        <taxon>Bacillota</taxon>
        <taxon>Clostridia</taxon>
        <taxon>Eubacteriales</taxon>
        <taxon>Oscillospiraceae</taxon>
        <taxon>Neobittarella (ex Bilen et al. 2018)</taxon>
    </lineage>
</organism>
<dbReference type="Pfam" id="PF01546">
    <property type="entry name" value="Peptidase_M20"/>
    <property type="match status" value="1"/>
</dbReference>
<evidence type="ECO:0000256" key="1">
    <source>
        <dbReference type="ARBA" id="ARBA00001941"/>
    </source>
</evidence>
<evidence type="ECO:0000259" key="8">
    <source>
        <dbReference type="Pfam" id="PF07687"/>
    </source>
</evidence>
<keyword evidence="4" id="KW-0479">Metal-binding</keyword>
<dbReference type="PANTHER" id="PTHR43808">
    <property type="entry name" value="ACETYLORNITHINE DEACETYLASE"/>
    <property type="match status" value="1"/>
</dbReference>
<dbReference type="InterPro" id="IPR010182">
    <property type="entry name" value="ArgE/DapE"/>
</dbReference>
<comment type="caution">
    <text evidence="9">The sequence shown here is derived from an EMBL/GenBank/DDBJ whole genome shotgun (WGS) entry which is preliminary data.</text>
</comment>
<dbReference type="NCBIfam" id="TIGR01910">
    <property type="entry name" value="DapE-ArgE"/>
    <property type="match status" value="1"/>
</dbReference>
<comment type="cofactor">
    <cofactor evidence="1">
        <name>Co(2+)</name>
        <dbReference type="ChEBI" id="CHEBI:48828"/>
    </cofactor>
</comment>
<sequence length="426" mass="46686">MSQLDTLRQTLAAHREEYLDILKQLVRCDTQCIGHGILGGKERAGLEVYEQVVRGMGAQVQLEPLDEDSVQRAICTYNDGNAGHNYDDRYNVYATFGKSEPGKRSIAFNAHMDVMPVGELSFWESDPFDPVVRDGKLYGRGSGDDKGGIAAAVAAVKLLQDSGIEIPGQVQLHCVSDEEGGGNGSINAAIKGHRADACVICEATGNNAIWAHMGFVFFKVEVTGKSLHSAQKWLGVNAIEKAWKLVEALHELENDWLMRYRHPHLPSPSLNIGVIEGGTAGSTVPDYCSFSLCLHYIPGMMTHAEVIRQVEQCIATRAQGDSWLREHQPKVTVYQQGQGFEQDVCEPFPQAVKTAMEQVLPGYGGQFIVSSSGCDARIYKNILGMPTLIVGPGDDSVAHCPNEYVPLDEWYDAILLYAQIILGWCS</sequence>
<evidence type="ECO:0000313" key="9">
    <source>
        <dbReference type="EMBL" id="MBC3516921.1"/>
    </source>
</evidence>
<proteinExistence type="inferred from homology"/>
<comment type="cofactor">
    <cofactor evidence="2">
        <name>Zn(2+)</name>
        <dbReference type="ChEBI" id="CHEBI:29105"/>
    </cofactor>
</comment>
<name>A0A8J6IQZ1_9FIRM</name>
<dbReference type="InterPro" id="IPR002933">
    <property type="entry name" value="Peptidase_M20"/>
</dbReference>
<dbReference type="SUPFAM" id="SSF53187">
    <property type="entry name" value="Zn-dependent exopeptidases"/>
    <property type="match status" value="1"/>
</dbReference>
<dbReference type="Gene3D" id="3.40.630.10">
    <property type="entry name" value="Zn peptidases"/>
    <property type="match status" value="1"/>
</dbReference>
<dbReference type="PANTHER" id="PTHR43808:SF25">
    <property type="entry name" value="PEPTIDASE M20 DIMERISATION DOMAIN-CONTAINING PROTEIN"/>
    <property type="match status" value="1"/>
</dbReference>
<reference evidence="9" key="1">
    <citation type="submission" date="2020-08" db="EMBL/GenBank/DDBJ databases">
        <authorList>
            <person name="Liu C."/>
            <person name="Sun Q."/>
        </authorList>
    </citation>
    <scope>NUCLEOTIDE SEQUENCE</scope>
    <source>
        <strain evidence="9">NSJ-65</strain>
    </source>
</reference>
<dbReference type="GO" id="GO:0016787">
    <property type="term" value="F:hydrolase activity"/>
    <property type="evidence" value="ECO:0007669"/>
    <property type="project" value="UniProtKB-KW"/>
</dbReference>
<evidence type="ECO:0000256" key="3">
    <source>
        <dbReference type="ARBA" id="ARBA00006247"/>
    </source>
</evidence>
<evidence type="ECO:0000256" key="7">
    <source>
        <dbReference type="ARBA" id="ARBA00023285"/>
    </source>
</evidence>
<keyword evidence="10" id="KW-1185">Reference proteome</keyword>
<evidence type="ECO:0000256" key="6">
    <source>
        <dbReference type="ARBA" id="ARBA00022833"/>
    </source>
</evidence>
<keyword evidence="7" id="KW-0170">Cobalt</keyword>
<dbReference type="Gene3D" id="3.30.70.360">
    <property type="match status" value="1"/>
</dbReference>
<evidence type="ECO:0000256" key="2">
    <source>
        <dbReference type="ARBA" id="ARBA00001947"/>
    </source>
</evidence>
<dbReference type="InterPro" id="IPR036264">
    <property type="entry name" value="Bact_exopeptidase_dim_dom"/>
</dbReference>
<evidence type="ECO:0000256" key="5">
    <source>
        <dbReference type="ARBA" id="ARBA00022801"/>
    </source>
</evidence>
<dbReference type="RefSeq" id="WP_186488434.1">
    <property type="nucleotide sequence ID" value="NZ_JACOGI010000002.1"/>
</dbReference>